<protein>
    <submittedName>
        <fullName evidence="1">Uncharacterized protein</fullName>
    </submittedName>
</protein>
<name>A0A6A5WUX9_9PLEO</name>
<evidence type="ECO:0000313" key="1">
    <source>
        <dbReference type="EMBL" id="KAF2005613.1"/>
    </source>
</evidence>
<organism evidence="1 2">
    <name type="scientific">Amniculicola lignicola CBS 123094</name>
    <dbReference type="NCBI Taxonomy" id="1392246"/>
    <lineage>
        <taxon>Eukaryota</taxon>
        <taxon>Fungi</taxon>
        <taxon>Dikarya</taxon>
        <taxon>Ascomycota</taxon>
        <taxon>Pezizomycotina</taxon>
        <taxon>Dothideomycetes</taxon>
        <taxon>Pleosporomycetidae</taxon>
        <taxon>Pleosporales</taxon>
        <taxon>Amniculicolaceae</taxon>
        <taxon>Amniculicola</taxon>
    </lineage>
</organism>
<dbReference type="Proteomes" id="UP000799779">
    <property type="component" value="Unassembled WGS sequence"/>
</dbReference>
<evidence type="ECO:0000313" key="2">
    <source>
        <dbReference type="Proteomes" id="UP000799779"/>
    </source>
</evidence>
<sequence length="225" mass="24709">MGVCHGCPFLLLAGAQCLQRHRRAHVGRVALAHAGVDESERTLQISPHEQAGVRVLAQRYVCMSVCMYACMYGGMYVNVGAVKYVSKCNACPCCSAVQRTWRQAGALVCCPGVSCNSASDLVRRITSTGLGICLQRDCWARLDERLEQLQAVAVCCPVLLVVAARAVRAVFPRRALAATILFAEDVRFRGDRWSELEHSRFSTILSPVAPWGQSESWPANRLHAF</sequence>
<reference evidence="1" key="1">
    <citation type="journal article" date="2020" name="Stud. Mycol.">
        <title>101 Dothideomycetes genomes: a test case for predicting lifestyles and emergence of pathogens.</title>
        <authorList>
            <person name="Haridas S."/>
            <person name="Albert R."/>
            <person name="Binder M."/>
            <person name="Bloem J."/>
            <person name="Labutti K."/>
            <person name="Salamov A."/>
            <person name="Andreopoulos B."/>
            <person name="Baker S."/>
            <person name="Barry K."/>
            <person name="Bills G."/>
            <person name="Bluhm B."/>
            <person name="Cannon C."/>
            <person name="Castanera R."/>
            <person name="Culley D."/>
            <person name="Daum C."/>
            <person name="Ezra D."/>
            <person name="Gonzalez J."/>
            <person name="Henrissat B."/>
            <person name="Kuo A."/>
            <person name="Liang C."/>
            <person name="Lipzen A."/>
            <person name="Lutzoni F."/>
            <person name="Magnuson J."/>
            <person name="Mondo S."/>
            <person name="Nolan M."/>
            <person name="Ohm R."/>
            <person name="Pangilinan J."/>
            <person name="Park H.-J."/>
            <person name="Ramirez L."/>
            <person name="Alfaro M."/>
            <person name="Sun H."/>
            <person name="Tritt A."/>
            <person name="Yoshinaga Y."/>
            <person name="Zwiers L.-H."/>
            <person name="Turgeon B."/>
            <person name="Goodwin S."/>
            <person name="Spatafora J."/>
            <person name="Crous P."/>
            <person name="Grigoriev I."/>
        </authorList>
    </citation>
    <scope>NUCLEOTIDE SEQUENCE</scope>
    <source>
        <strain evidence="1">CBS 123094</strain>
    </source>
</reference>
<dbReference type="AlphaFoldDB" id="A0A6A5WUX9"/>
<keyword evidence="2" id="KW-1185">Reference proteome</keyword>
<proteinExistence type="predicted"/>
<accession>A0A6A5WUX9</accession>
<dbReference type="EMBL" id="ML977562">
    <property type="protein sequence ID" value="KAF2005613.1"/>
    <property type="molecule type" value="Genomic_DNA"/>
</dbReference>
<gene>
    <name evidence="1" type="ORF">P154DRAFT_315172</name>
</gene>